<dbReference type="AlphaFoldDB" id="A0A8S4FZE6"/>
<sequence length="242" mass="28388">MKRKACLIEEYNGDILLESVQKKARAISINDPIPPGEKMYRNTVWYKLLMNAEKSCLKDDKIKKIHYKLEDGREMVEEYNIDTQVLLRRAWKVRAQLGGEGKWDVEIGDPIQDGTPHVETAEIMESKDQPVLSRRNTRVNLEWRIRNLPYPIEVYSIAANNEDKCIVIRTTNRKYYKKLQVPELERLNIPIEQANISSIHKFNTLIVTYKKPQQLLDMEKEWFQEVSKVNSIKDVPNDCKAQ</sequence>
<protein>
    <recommendedName>
        <fullName evidence="2">Protein DPCD</fullName>
    </recommendedName>
</protein>
<evidence type="ECO:0000256" key="2">
    <source>
        <dbReference type="ARBA" id="ARBA00020330"/>
    </source>
</evidence>
<dbReference type="PANTHER" id="PTHR31921:SF1">
    <property type="entry name" value="PROTEIN DPCD"/>
    <property type="match status" value="1"/>
</dbReference>
<evidence type="ECO:0000256" key="1">
    <source>
        <dbReference type="ARBA" id="ARBA00010597"/>
    </source>
</evidence>
<dbReference type="InterPro" id="IPR026224">
    <property type="entry name" value="DPCD"/>
</dbReference>
<organism evidence="3 4">
    <name type="scientific">Plutella xylostella</name>
    <name type="common">Diamondback moth</name>
    <name type="synonym">Plutella maculipennis</name>
    <dbReference type="NCBI Taxonomy" id="51655"/>
    <lineage>
        <taxon>Eukaryota</taxon>
        <taxon>Metazoa</taxon>
        <taxon>Ecdysozoa</taxon>
        <taxon>Arthropoda</taxon>
        <taxon>Hexapoda</taxon>
        <taxon>Insecta</taxon>
        <taxon>Pterygota</taxon>
        <taxon>Neoptera</taxon>
        <taxon>Endopterygota</taxon>
        <taxon>Lepidoptera</taxon>
        <taxon>Glossata</taxon>
        <taxon>Ditrysia</taxon>
        <taxon>Yponomeutoidea</taxon>
        <taxon>Plutellidae</taxon>
        <taxon>Plutella</taxon>
    </lineage>
</organism>
<dbReference type="EMBL" id="CAJHNJ030000064">
    <property type="protein sequence ID" value="CAG9133579.1"/>
    <property type="molecule type" value="Genomic_DNA"/>
</dbReference>
<dbReference type="PANTHER" id="PTHR31921">
    <property type="entry name" value="PROTEIN DPCD"/>
    <property type="match status" value="1"/>
</dbReference>
<dbReference type="Pfam" id="PF14913">
    <property type="entry name" value="DPCD"/>
    <property type="match status" value="1"/>
</dbReference>
<comment type="similarity">
    <text evidence="1">Belongs to the DPCD family.</text>
</comment>
<reference evidence="3" key="1">
    <citation type="submission" date="2020-11" db="EMBL/GenBank/DDBJ databases">
        <authorList>
            <person name="Whiteford S."/>
        </authorList>
    </citation>
    <scope>NUCLEOTIDE SEQUENCE</scope>
</reference>
<name>A0A8S4FZE6_PLUXY</name>
<comment type="caution">
    <text evidence="3">The sequence shown here is derived from an EMBL/GenBank/DDBJ whole genome shotgun (WGS) entry which is preliminary data.</text>
</comment>
<evidence type="ECO:0000313" key="4">
    <source>
        <dbReference type="Proteomes" id="UP000653454"/>
    </source>
</evidence>
<dbReference type="PRINTS" id="PR02065">
    <property type="entry name" value="PROTEINDPCD"/>
</dbReference>
<keyword evidence="4" id="KW-1185">Reference proteome</keyword>
<evidence type="ECO:0000313" key="3">
    <source>
        <dbReference type="EMBL" id="CAG9133579.1"/>
    </source>
</evidence>
<gene>
    <name evidence="3" type="ORF">PLXY2_LOCUS11801</name>
</gene>
<accession>A0A8S4FZE6</accession>
<proteinExistence type="inferred from homology"/>
<dbReference type="Proteomes" id="UP000653454">
    <property type="component" value="Unassembled WGS sequence"/>
</dbReference>